<feature type="transmembrane region" description="Helical" evidence="1">
    <location>
        <begin position="51"/>
        <end position="68"/>
    </location>
</feature>
<protein>
    <recommendedName>
        <fullName evidence="4">FUSC family protein</fullName>
    </recommendedName>
</protein>
<name>A0A0B7IFX8_9FLAO</name>
<evidence type="ECO:0008006" key="4">
    <source>
        <dbReference type="Google" id="ProtNLM"/>
    </source>
</evidence>
<dbReference type="EMBL" id="CDOI01000200">
    <property type="protein sequence ID" value="CEN49549.1"/>
    <property type="molecule type" value="Genomic_DNA"/>
</dbReference>
<organism evidence="2 3">
    <name type="scientific">Capnocytophaga canis</name>
    <dbReference type="NCBI Taxonomy" id="1848903"/>
    <lineage>
        <taxon>Bacteria</taxon>
        <taxon>Pseudomonadati</taxon>
        <taxon>Bacteroidota</taxon>
        <taxon>Flavobacteriia</taxon>
        <taxon>Flavobacteriales</taxon>
        <taxon>Flavobacteriaceae</taxon>
        <taxon>Capnocytophaga</taxon>
    </lineage>
</organism>
<dbReference type="InterPro" id="IPR046548">
    <property type="entry name" value="DUF6804"/>
</dbReference>
<dbReference type="RefSeq" id="WP_042345376.1">
    <property type="nucleotide sequence ID" value="NZ_BOQK01000047.1"/>
</dbReference>
<sequence length="97" mass="11096">MQKIIKIGLAFLMFGCLLKMPYGYYQLVRFVALVGFGVLAYLSYNQKQEMATLVYIVLALLFQPFFKVAMGRELWNLIDLLVGIGLVISVLNPKRMK</sequence>
<dbReference type="AlphaFoldDB" id="A0A0B7IFX8"/>
<accession>A0A0B7IFX8</accession>
<keyword evidence="1" id="KW-1133">Transmembrane helix</keyword>
<keyword evidence="1" id="KW-0812">Transmembrane</keyword>
<evidence type="ECO:0000313" key="2">
    <source>
        <dbReference type="EMBL" id="CEN49549.1"/>
    </source>
</evidence>
<keyword evidence="3" id="KW-1185">Reference proteome</keyword>
<reference evidence="2 3" key="1">
    <citation type="submission" date="2015-01" db="EMBL/GenBank/DDBJ databases">
        <authorList>
            <person name="Xiang T."/>
            <person name="Song Y."/>
            <person name="Huang L."/>
            <person name="Wang B."/>
            <person name="Wu P."/>
        </authorList>
    </citation>
    <scope>NUCLEOTIDE SEQUENCE [LARGE SCALE GENOMIC DNA]</scope>
    <source>
        <strain evidence="2 3">CcD38</strain>
    </source>
</reference>
<keyword evidence="1" id="KW-0472">Membrane</keyword>
<proteinExistence type="predicted"/>
<gene>
    <name evidence="2" type="ORF">CCAND38_840004</name>
</gene>
<feature type="transmembrane region" description="Helical" evidence="1">
    <location>
        <begin position="74"/>
        <end position="91"/>
    </location>
</feature>
<dbReference type="Proteomes" id="UP000045051">
    <property type="component" value="Unassembled WGS sequence"/>
</dbReference>
<evidence type="ECO:0000313" key="3">
    <source>
        <dbReference type="Proteomes" id="UP000045051"/>
    </source>
</evidence>
<feature type="transmembrane region" description="Helical" evidence="1">
    <location>
        <begin position="22"/>
        <end position="44"/>
    </location>
</feature>
<dbReference type="Pfam" id="PF20619">
    <property type="entry name" value="DUF6804"/>
    <property type="match status" value="1"/>
</dbReference>
<evidence type="ECO:0000256" key="1">
    <source>
        <dbReference type="SAM" id="Phobius"/>
    </source>
</evidence>